<protein>
    <recommendedName>
        <fullName evidence="1">AMP-binding enzyme C-terminal domain-containing protein</fullName>
    </recommendedName>
</protein>
<dbReference type="EMBL" id="BMVG01000023">
    <property type="protein sequence ID" value="GHE10299.1"/>
    <property type="molecule type" value="Genomic_DNA"/>
</dbReference>
<comment type="caution">
    <text evidence="2">The sequence shown here is derived from an EMBL/GenBank/DDBJ whole genome shotgun (WGS) entry which is preliminary data.</text>
</comment>
<proteinExistence type="predicted"/>
<evidence type="ECO:0000259" key="1">
    <source>
        <dbReference type="Pfam" id="PF13193"/>
    </source>
</evidence>
<dbReference type="Pfam" id="PF13193">
    <property type="entry name" value="AMP-binding_C"/>
    <property type="match status" value="1"/>
</dbReference>
<reference evidence="2" key="2">
    <citation type="submission" date="2020-09" db="EMBL/GenBank/DDBJ databases">
        <authorList>
            <person name="Sun Q."/>
            <person name="Ohkuma M."/>
        </authorList>
    </citation>
    <scope>NUCLEOTIDE SEQUENCE</scope>
    <source>
        <strain evidence="2">JCM 4714</strain>
    </source>
</reference>
<organism evidence="2 3">
    <name type="scientific">Streptomyces alanosinicus</name>
    <dbReference type="NCBI Taxonomy" id="68171"/>
    <lineage>
        <taxon>Bacteria</taxon>
        <taxon>Bacillati</taxon>
        <taxon>Actinomycetota</taxon>
        <taxon>Actinomycetes</taxon>
        <taxon>Kitasatosporales</taxon>
        <taxon>Streptomycetaceae</taxon>
        <taxon>Streptomyces</taxon>
    </lineage>
</organism>
<evidence type="ECO:0000313" key="3">
    <source>
        <dbReference type="Proteomes" id="UP000655443"/>
    </source>
</evidence>
<dbReference type="SUPFAM" id="SSF56801">
    <property type="entry name" value="Acetyl-CoA synthetase-like"/>
    <property type="match status" value="1"/>
</dbReference>
<name>A0A918YN13_9ACTN</name>
<dbReference type="InterPro" id="IPR025110">
    <property type="entry name" value="AMP-bd_C"/>
</dbReference>
<dbReference type="InterPro" id="IPR045851">
    <property type="entry name" value="AMP-bd_C_sf"/>
</dbReference>
<accession>A0A918YN13</accession>
<dbReference type="AlphaFoldDB" id="A0A918YN13"/>
<dbReference type="Gene3D" id="3.30.300.30">
    <property type="match status" value="1"/>
</dbReference>
<gene>
    <name evidence="2" type="ORF">GCM10010339_65920</name>
</gene>
<sequence>MRNAAALGVPDEEYGEAVQVFLATAEGADIDPQAVGAAVTAELGALYTPRETVLLDHLPTTKVGKVDKKALRAAWTSGALDTP</sequence>
<reference evidence="2" key="1">
    <citation type="journal article" date="2014" name="Int. J. Syst. Evol. Microbiol.">
        <title>Complete genome sequence of Corynebacterium casei LMG S-19264T (=DSM 44701T), isolated from a smear-ripened cheese.</title>
        <authorList>
            <consortium name="US DOE Joint Genome Institute (JGI-PGF)"/>
            <person name="Walter F."/>
            <person name="Albersmeier A."/>
            <person name="Kalinowski J."/>
            <person name="Ruckert C."/>
        </authorList>
    </citation>
    <scope>NUCLEOTIDE SEQUENCE</scope>
    <source>
        <strain evidence="2">JCM 4714</strain>
    </source>
</reference>
<evidence type="ECO:0000313" key="2">
    <source>
        <dbReference type="EMBL" id="GHE10299.1"/>
    </source>
</evidence>
<feature type="domain" description="AMP-binding enzyme C-terminal" evidence="1">
    <location>
        <begin position="3"/>
        <end position="65"/>
    </location>
</feature>
<dbReference type="Proteomes" id="UP000655443">
    <property type="component" value="Unassembled WGS sequence"/>
</dbReference>
<keyword evidence="3" id="KW-1185">Reference proteome</keyword>